<dbReference type="Proteomes" id="UP000033035">
    <property type="component" value="Unassembled WGS sequence"/>
</dbReference>
<dbReference type="Pfam" id="PF02368">
    <property type="entry name" value="Big_2"/>
    <property type="match status" value="1"/>
</dbReference>
<dbReference type="Pfam" id="PF18998">
    <property type="entry name" value="Flg_new_2"/>
    <property type="match status" value="2"/>
</dbReference>
<dbReference type="Gene3D" id="2.60.40.1080">
    <property type="match status" value="1"/>
</dbReference>
<feature type="domain" description="BIG2" evidence="1">
    <location>
        <begin position="1446"/>
        <end position="1521"/>
    </location>
</feature>
<evidence type="ECO:0000313" key="2">
    <source>
        <dbReference type="EMBL" id="KKB60340.1"/>
    </source>
</evidence>
<reference evidence="2 3" key="1">
    <citation type="submission" date="2013-04" db="EMBL/GenBank/DDBJ databases">
        <title>The Genome Sequence of Parabacteroides gordonii DSM 23371.</title>
        <authorList>
            <consortium name="The Broad Institute Genomics Platform"/>
            <person name="Earl A."/>
            <person name="Ward D."/>
            <person name="Feldgarden M."/>
            <person name="Gevers D."/>
            <person name="Martens E."/>
            <person name="Sakamoto M."/>
            <person name="Benno Y."/>
            <person name="Suzuki N."/>
            <person name="Matsunaga N."/>
            <person name="Koshihara K."/>
            <person name="Seki M."/>
            <person name="Komiya H."/>
            <person name="Walker B."/>
            <person name="Young S."/>
            <person name="Zeng Q."/>
            <person name="Gargeya S."/>
            <person name="Fitzgerald M."/>
            <person name="Haas B."/>
            <person name="Abouelleil A."/>
            <person name="Allen A.W."/>
            <person name="Alvarado L."/>
            <person name="Arachchi H.M."/>
            <person name="Berlin A.M."/>
            <person name="Chapman S.B."/>
            <person name="Gainer-Dewar J."/>
            <person name="Goldberg J."/>
            <person name="Griggs A."/>
            <person name="Gujja S."/>
            <person name="Hansen M."/>
            <person name="Howarth C."/>
            <person name="Imamovic A."/>
            <person name="Ireland A."/>
            <person name="Larimer J."/>
            <person name="McCowan C."/>
            <person name="Murphy C."/>
            <person name="Pearson M."/>
            <person name="Poon T.W."/>
            <person name="Priest M."/>
            <person name="Roberts A."/>
            <person name="Saif S."/>
            <person name="Shea T."/>
            <person name="Sisk P."/>
            <person name="Sykes S."/>
            <person name="Wortman J."/>
            <person name="Nusbaum C."/>
            <person name="Birren B."/>
        </authorList>
    </citation>
    <scope>NUCLEOTIDE SEQUENCE [LARGE SCALE GENOMIC DNA]</scope>
    <source>
        <strain evidence="2 3">MS-1</strain>
    </source>
</reference>
<organism evidence="2 3">
    <name type="scientific">Parabacteroides gordonii MS-1 = DSM 23371</name>
    <dbReference type="NCBI Taxonomy" id="1203610"/>
    <lineage>
        <taxon>Bacteria</taxon>
        <taxon>Pseudomonadati</taxon>
        <taxon>Bacteroidota</taxon>
        <taxon>Bacteroidia</taxon>
        <taxon>Bacteroidales</taxon>
        <taxon>Tannerellaceae</taxon>
        <taxon>Parabacteroides</taxon>
    </lineage>
</organism>
<dbReference type="InterPro" id="IPR011050">
    <property type="entry name" value="Pectin_lyase_fold/virulence"/>
</dbReference>
<dbReference type="SMART" id="SM00635">
    <property type="entry name" value="BID_2"/>
    <property type="match status" value="2"/>
</dbReference>
<dbReference type="InterPro" id="IPR003343">
    <property type="entry name" value="Big_2"/>
</dbReference>
<dbReference type="NCBIfam" id="TIGR04183">
    <property type="entry name" value="Por_Secre_tail"/>
    <property type="match status" value="1"/>
</dbReference>
<dbReference type="PATRIC" id="fig|1203610.3.peg.238"/>
<dbReference type="HOGENOM" id="CLU_234183_0_0_10"/>
<comment type="caution">
    <text evidence="2">The sequence shown here is derived from an EMBL/GenBank/DDBJ whole genome shotgun (WGS) entry which is preliminary data.</text>
</comment>
<feature type="domain" description="BIG2" evidence="1">
    <location>
        <begin position="1777"/>
        <end position="1854"/>
    </location>
</feature>
<accession>A0A0F5JRT7</accession>
<evidence type="ECO:0000259" key="1">
    <source>
        <dbReference type="SMART" id="SM00635"/>
    </source>
</evidence>
<sequence length="1935" mass="203123">MKRVNLLKKMFVLVAFLALAGVGWAMVQEENGPSINSELHTARSGVPVVYGITSLKGNAGDMNVQVKFEIISSEGLDLNKSTFAYYEPNQPTPGWVEGELEDGKIFTFGLPVGFPLRDATSYFKLTPVGSGKLVSKVSVINVANSGEPIAVLNDELTVTGDAKNISITNNGETTYYASLYTAVRFAKENDVINVPNGNYDLRRGTEAITEGSNEAGWYLPINKKGITIKGESREGVKITSSTFASNTAWSTQNLVTVFADDVTLENLTFICKKETNKVIEVVGKNVQLKNITCNPPSGENFAGSIYFNIADLGTASLSNLQLNSGRITFTGATTGTVKMSDVNIDYTNVKIAGSSMEELAAYDPIGSTTGKSGLTINTENVTVKVAANSDAYTLSANTIKNLPANAVLHLAEGTYEVGKQLVVNKPITLEGADAGKVILKAAASWEGSANAQKNLVSVEGNGTGVATLANITIQEAKRSGLNAQSAMTLKLNNVTLKNNTGAGMVVHSAVEVTGLKTEGNQWGGVNLDKGSPSYPISFKFDETSTFAENTKIYADNKELSMTVTYPENQGWYTYDVEAMRIWSNVASMDVTNADELAAALLAIPEGGTIRLSGTITPAATVMIEKAITLCSVDEAKATFNGHLIVKTNDVNIKDLKFTAQSVGFESWEKTAIVLVGSSAKIENCEFEGSVSDDKYVANGINLIPTAAKTNFVITGNTFKNFNQKTADNWTATAVILQDKFTLTKLNGTVSITIPEVTGFDETAIVKNNTFTSCFADYIHMTANKYVYSSTQSADGVADAWLSMDKGTINAPAVTNEAVLTALNATDKPALTDKAIAIRCSDAWLVTNESLAGNDLPVLVFTMDGGDYKAEKKTYAPTIDNSKLTASTIEAEQTLSASILSGGKATVTTGDKTIEIAGTFAWEDPTTVAKEGEQSYPVVFTPADLSTYSAAKTTYTFSGTKAIKQYYTVTTGKCENGSVEIKEANAANRYLKGSKLTLVYHPDANYKTNADAATTLSVTEKQEITTIFEPIMHTVTIAAGENGSVSVNGITYSGSSNTISVQQGSELAVQAIPVAEYVGSLTCSDSKVISNGVVTVDKPFTVTASFTAKLEDQFVVSVPAVQNGKILLYDKDGNAINAGSSVETGTDVSVLAVPDLGYKLTSDGIKNNGSSITGGKIKVSAAVSITAAFEKQTFAVKTTGNNATITLALAVEKAGTLNLDQVEYGTKLTASVAPAAGYKLLSLVVNGKEIANGGTFTVTAATEVKAVMCKLATIVIDKTPQTFVYDGNKKEFVVKTIPAGIGDFTVTYDAVPQDAAGYDKKAYKVIITRDADDVYAAVSQEIEGGLVILAADMKGVAIPTASSGNLESNPNSDLGSYAWENGSVGNDAPIHNAIFTPTSKNFKKSTFSILTGKGTKPAEVTLDWGGLQTRSTSPNVKFTVNGGSLAVLNGSAVLSSGTTLYAGQKIRLVATPDAAHAAKVTWSVTNGTLSDQTDTEATLTLAEGSITVSATFAAKSSPVFPGLDGLDKSVYDGTIYGTGTPAIKGGTGAVTDNWSIAFKQGGVATSTPINAGTYDIYVSRPADAIYSAVIDQNVGSFTIAQKQATAEVPVATPILKGQSLAQSVLSGTADVDGSFVWIDPTVQMTETGNQKAKFVPANANYRESEVLTTNVTVTKAEGVTLRTLNVNITNPEKGTVTMTLNGSEVVAGASVTKGDKLIVTYVATAANYKPSATIGGSDYKSGAEYIVPESGNVEVAVSFVFNNPNPGTDPDPDPSTVDVTGITLEPTSKTLAVNETFALKATVAPADATDTGVSWSSSAPDIVSVDTKGNVKALKAGTATITATTNDGGFTATCKISVSVPTGIEDILSGPRVYAQDGSIVLEPAMTIQVLVSDMTGRVIWQGKLSEKKQMAVSAGVYIVRLSNANGVQTQKVIVQ</sequence>
<protein>
    <submittedName>
        <fullName evidence="2">Por secretion system C-terminal sorting domain-containing protein</fullName>
    </submittedName>
</protein>
<dbReference type="InterPro" id="IPR044060">
    <property type="entry name" value="Bacterial_rp_domain"/>
</dbReference>
<dbReference type="RefSeq" id="WP_081693459.1">
    <property type="nucleotide sequence ID" value="NZ_KE386767.1"/>
</dbReference>
<dbReference type="STRING" id="1203610.HMPREF1536_00220"/>
<dbReference type="SUPFAM" id="SSF49373">
    <property type="entry name" value="Invasin/intimin cell-adhesion fragments"/>
    <property type="match status" value="1"/>
</dbReference>
<dbReference type="SUPFAM" id="SSF51126">
    <property type="entry name" value="Pectin lyase-like"/>
    <property type="match status" value="3"/>
</dbReference>
<gene>
    <name evidence="2" type="ORF">HMPREF1536_00220</name>
</gene>
<keyword evidence="3" id="KW-1185">Reference proteome</keyword>
<proteinExistence type="predicted"/>
<evidence type="ECO:0000313" key="3">
    <source>
        <dbReference type="Proteomes" id="UP000033035"/>
    </source>
</evidence>
<name>A0A0F5JRT7_9BACT</name>
<dbReference type="InterPro" id="IPR026444">
    <property type="entry name" value="Secre_tail"/>
</dbReference>
<dbReference type="EMBL" id="AQHW01000002">
    <property type="protein sequence ID" value="KKB60340.1"/>
    <property type="molecule type" value="Genomic_DNA"/>
</dbReference>
<dbReference type="InterPro" id="IPR008964">
    <property type="entry name" value="Invasin/intimin_cell_adhesion"/>
</dbReference>